<evidence type="ECO:0000313" key="5">
    <source>
        <dbReference type="Proteomes" id="UP000673975"/>
    </source>
</evidence>
<dbReference type="Gene3D" id="3.30.2350.10">
    <property type="entry name" value="Pseudouridine synthase"/>
    <property type="match status" value="1"/>
</dbReference>
<dbReference type="PANTHER" id="PTHR21600:SF83">
    <property type="entry name" value="PSEUDOURIDYLATE SYNTHASE RPUSD4, MITOCHONDRIAL"/>
    <property type="match status" value="1"/>
</dbReference>
<dbReference type="AlphaFoldDB" id="A0A8J7RLW4"/>
<gene>
    <name evidence="4" type="ORF">NATSA_07545</name>
</gene>
<sequence length="229" mass="25725">MTQDGQIYHNIEILFEDNHLLVINKPSNMLSQADKSGKPDVQSVMKTYLKEKYEKPGNVFLALVQRLDHPVGGTMVLARTSKAASRLSEQIRTRTVKKEYLAVVEGHVVNQGRLVHYLRKNNARKKAEICREGTPGAQKAELDLTVKQISGKRSLVHIRLHTGRFHQIRAQLAAAGYPVAGDRKYGAMPLPDNSLALICSSVTFNHPVTKKVMSFKTETPGELPWTRFR</sequence>
<accession>A0A8J7RLW4</accession>
<dbReference type="EMBL" id="JAFIDN010000004">
    <property type="protein sequence ID" value="MBP3192513.1"/>
    <property type="molecule type" value="Genomic_DNA"/>
</dbReference>
<dbReference type="Proteomes" id="UP000673975">
    <property type="component" value="Unassembled WGS sequence"/>
</dbReference>
<dbReference type="SUPFAM" id="SSF55120">
    <property type="entry name" value="Pseudouridine synthase"/>
    <property type="match status" value="1"/>
</dbReference>
<comment type="similarity">
    <text evidence="1">Belongs to the pseudouridine synthase RluA family.</text>
</comment>
<dbReference type="GO" id="GO:0003723">
    <property type="term" value="F:RNA binding"/>
    <property type="evidence" value="ECO:0007669"/>
    <property type="project" value="InterPro"/>
</dbReference>
<dbReference type="CDD" id="cd02869">
    <property type="entry name" value="PseudoU_synth_RluA_like"/>
    <property type="match status" value="1"/>
</dbReference>
<dbReference type="GO" id="GO:0140098">
    <property type="term" value="F:catalytic activity, acting on RNA"/>
    <property type="evidence" value="ECO:0007669"/>
    <property type="project" value="UniProtKB-ARBA"/>
</dbReference>
<dbReference type="InterPro" id="IPR006145">
    <property type="entry name" value="PsdUridine_synth_RsuA/RluA"/>
</dbReference>
<evidence type="ECO:0000256" key="1">
    <source>
        <dbReference type="ARBA" id="ARBA00010876"/>
    </source>
</evidence>
<dbReference type="PANTHER" id="PTHR21600">
    <property type="entry name" value="MITOCHONDRIAL RNA PSEUDOURIDINE SYNTHASE"/>
    <property type="match status" value="1"/>
</dbReference>
<keyword evidence="2" id="KW-0413">Isomerase</keyword>
<organism evidence="4 5">
    <name type="scientific">Natronogracilivirga saccharolytica</name>
    <dbReference type="NCBI Taxonomy" id="2812953"/>
    <lineage>
        <taxon>Bacteria</taxon>
        <taxon>Pseudomonadati</taxon>
        <taxon>Balneolota</taxon>
        <taxon>Balneolia</taxon>
        <taxon>Balneolales</taxon>
        <taxon>Cyclonatronaceae</taxon>
        <taxon>Natronogracilivirga</taxon>
    </lineage>
</organism>
<dbReference type="GO" id="GO:0009982">
    <property type="term" value="F:pseudouridine synthase activity"/>
    <property type="evidence" value="ECO:0007669"/>
    <property type="project" value="InterPro"/>
</dbReference>
<proteinExistence type="inferred from homology"/>
<evidence type="ECO:0000259" key="3">
    <source>
        <dbReference type="Pfam" id="PF00849"/>
    </source>
</evidence>
<evidence type="ECO:0000256" key="2">
    <source>
        <dbReference type="ARBA" id="ARBA00023235"/>
    </source>
</evidence>
<keyword evidence="5" id="KW-1185">Reference proteome</keyword>
<reference evidence="4" key="1">
    <citation type="submission" date="2021-02" db="EMBL/GenBank/DDBJ databases">
        <title>Natronogracilivirga saccharolytica gen. nov. sp. nov. a new anaerobic, haloalkiliphilic carbohydrate-fermenting bacterium from soda lake and proposing of Cyclonatronumiaceae fam. nov. in the phylum Balneolaeota.</title>
        <authorList>
            <person name="Zhilina T.N."/>
            <person name="Sorokin D.Y."/>
            <person name="Zavarzina D.G."/>
            <person name="Toshchakov S.V."/>
            <person name="Kublanov I.V."/>
        </authorList>
    </citation>
    <scope>NUCLEOTIDE SEQUENCE</scope>
    <source>
        <strain evidence="4">Z-1702</strain>
    </source>
</reference>
<dbReference type="InterPro" id="IPR020103">
    <property type="entry name" value="PsdUridine_synth_cat_dom_sf"/>
</dbReference>
<name>A0A8J7RLW4_9BACT</name>
<dbReference type="Pfam" id="PF00849">
    <property type="entry name" value="PseudoU_synth_2"/>
    <property type="match status" value="1"/>
</dbReference>
<comment type="caution">
    <text evidence="4">The sequence shown here is derived from an EMBL/GenBank/DDBJ whole genome shotgun (WGS) entry which is preliminary data.</text>
</comment>
<dbReference type="GO" id="GO:0006396">
    <property type="term" value="P:RNA processing"/>
    <property type="evidence" value="ECO:0007669"/>
    <property type="project" value="UniProtKB-ARBA"/>
</dbReference>
<evidence type="ECO:0000313" key="4">
    <source>
        <dbReference type="EMBL" id="MBP3192513.1"/>
    </source>
</evidence>
<feature type="domain" description="Pseudouridine synthase RsuA/RluA-like" evidence="3">
    <location>
        <begin position="19"/>
        <end position="174"/>
    </location>
</feature>
<protein>
    <submittedName>
        <fullName evidence="4">RluA family pseudouridine synthase</fullName>
    </submittedName>
</protein>
<dbReference type="InterPro" id="IPR050188">
    <property type="entry name" value="RluA_PseudoU_synthase"/>
</dbReference>
<dbReference type="GO" id="GO:0001522">
    <property type="term" value="P:pseudouridine synthesis"/>
    <property type="evidence" value="ECO:0007669"/>
    <property type="project" value="InterPro"/>
</dbReference>
<dbReference type="RefSeq" id="WP_210511407.1">
    <property type="nucleotide sequence ID" value="NZ_JAFIDN010000004.1"/>
</dbReference>